<keyword evidence="2" id="KW-0472">Membrane</keyword>
<dbReference type="Proteomes" id="UP000192783">
    <property type="component" value="Unassembled WGS sequence"/>
</dbReference>
<proteinExistence type="predicted"/>
<dbReference type="AlphaFoldDB" id="A0A1W1XSQ0"/>
<dbReference type="RefSeq" id="WP_084058594.1">
    <property type="nucleotide sequence ID" value="NZ_FWXF01000017.1"/>
</dbReference>
<organism evidence="3 4">
    <name type="scientific">Desulfacinum hydrothermale DSM 13146</name>
    <dbReference type="NCBI Taxonomy" id="1121390"/>
    <lineage>
        <taxon>Bacteria</taxon>
        <taxon>Pseudomonadati</taxon>
        <taxon>Thermodesulfobacteriota</taxon>
        <taxon>Syntrophobacteria</taxon>
        <taxon>Syntrophobacterales</taxon>
        <taxon>Syntrophobacteraceae</taxon>
        <taxon>Desulfacinum</taxon>
    </lineage>
</organism>
<keyword evidence="2" id="KW-0812">Transmembrane</keyword>
<evidence type="ECO:0000256" key="1">
    <source>
        <dbReference type="SAM" id="Coils"/>
    </source>
</evidence>
<dbReference type="STRING" id="1121390.SAMN02746041_02668"/>
<dbReference type="Pfam" id="PF04977">
    <property type="entry name" value="DivIC"/>
    <property type="match status" value="1"/>
</dbReference>
<feature type="coiled-coil region" evidence="1">
    <location>
        <begin position="44"/>
        <end position="78"/>
    </location>
</feature>
<dbReference type="InterPro" id="IPR007060">
    <property type="entry name" value="FtsL/DivIC"/>
</dbReference>
<accession>A0A1W1XSQ0</accession>
<name>A0A1W1XSQ0_9BACT</name>
<keyword evidence="4" id="KW-1185">Reference proteome</keyword>
<protein>
    <submittedName>
        <fullName evidence="3">Septum formation initiator</fullName>
    </submittedName>
</protein>
<evidence type="ECO:0000313" key="3">
    <source>
        <dbReference type="EMBL" id="SMC26558.1"/>
    </source>
</evidence>
<dbReference type="OrthoDB" id="5526255at2"/>
<gene>
    <name evidence="3" type="ORF">SAMN02746041_02668</name>
</gene>
<keyword evidence="1" id="KW-0175">Coiled coil</keyword>
<evidence type="ECO:0000256" key="2">
    <source>
        <dbReference type="SAM" id="Phobius"/>
    </source>
</evidence>
<feature type="transmembrane region" description="Helical" evidence="2">
    <location>
        <begin position="13"/>
        <end position="36"/>
    </location>
</feature>
<sequence length="109" mass="12734">MTRPSGLHTVRKYLGAPLVVVLLAVVNLVLLQAVFFSPKGVAGLRNKREQVRKLRTETRQLQARCRQLYREVNRLAHERPYQERVVRQELGWVGPDEILVRFLPPERRP</sequence>
<reference evidence="3 4" key="1">
    <citation type="submission" date="2017-04" db="EMBL/GenBank/DDBJ databases">
        <authorList>
            <person name="Afonso C.L."/>
            <person name="Miller P.J."/>
            <person name="Scott M.A."/>
            <person name="Spackman E."/>
            <person name="Goraichik I."/>
            <person name="Dimitrov K.M."/>
            <person name="Suarez D.L."/>
            <person name="Swayne D.E."/>
        </authorList>
    </citation>
    <scope>NUCLEOTIDE SEQUENCE [LARGE SCALE GENOMIC DNA]</scope>
    <source>
        <strain evidence="3 4">DSM 13146</strain>
    </source>
</reference>
<dbReference type="EMBL" id="FWXF01000017">
    <property type="protein sequence ID" value="SMC26558.1"/>
    <property type="molecule type" value="Genomic_DNA"/>
</dbReference>
<evidence type="ECO:0000313" key="4">
    <source>
        <dbReference type="Proteomes" id="UP000192783"/>
    </source>
</evidence>
<keyword evidence="2" id="KW-1133">Transmembrane helix</keyword>